<dbReference type="STRING" id="1167006.UWK_02970"/>
<name>M1NIZ0_DESSD</name>
<dbReference type="eggNOG" id="ENOG503167D">
    <property type="taxonomic scope" value="Bacteria"/>
</dbReference>
<reference evidence="2" key="1">
    <citation type="journal article" date="2013" name="Stand. Genomic Sci.">
        <title>Complete genome sequence of Desulfocapsa sulfexigens, a marine deltaproteobacterium specialized in disproportionating inorganic sulfur compounds.</title>
        <authorList>
            <person name="Finster K.W."/>
            <person name="Kjeldsen K.U."/>
            <person name="Kube M."/>
            <person name="Reinhardt R."/>
            <person name="Mussmann M."/>
            <person name="Amann R."/>
            <person name="Schreiber L."/>
        </authorList>
    </citation>
    <scope>NUCLEOTIDE SEQUENCE [LARGE SCALE GENOMIC DNA]</scope>
    <source>
        <strain evidence="2">DSM 10523 / SB164P1</strain>
    </source>
</reference>
<keyword evidence="2" id="KW-1185">Reference proteome</keyword>
<dbReference type="HOGENOM" id="CLU_088267_0_0_7"/>
<evidence type="ECO:0000313" key="1">
    <source>
        <dbReference type="EMBL" id="AGF79499.1"/>
    </source>
</evidence>
<proteinExistence type="predicted"/>
<accession>M1NIZ0</accession>
<dbReference type="EMBL" id="CP003985">
    <property type="protein sequence ID" value="AGF79499.1"/>
    <property type="molecule type" value="Genomic_DNA"/>
</dbReference>
<evidence type="ECO:0000313" key="2">
    <source>
        <dbReference type="Proteomes" id="UP000011721"/>
    </source>
</evidence>
<dbReference type="AlphaFoldDB" id="M1NIZ0"/>
<organism evidence="1 2">
    <name type="scientific">Desulfocapsa sulfexigens (strain DSM 10523 / SB164P1)</name>
    <dbReference type="NCBI Taxonomy" id="1167006"/>
    <lineage>
        <taxon>Bacteria</taxon>
        <taxon>Pseudomonadati</taxon>
        <taxon>Thermodesulfobacteriota</taxon>
        <taxon>Desulfobulbia</taxon>
        <taxon>Desulfobulbales</taxon>
        <taxon>Desulfocapsaceae</taxon>
        <taxon>Desulfocapsa</taxon>
    </lineage>
</organism>
<protein>
    <recommendedName>
        <fullName evidence="3">DUF4136 domain-containing protein</fullName>
    </recommendedName>
</protein>
<dbReference type="Proteomes" id="UP000011721">
    <property type="component" value="Chromosome"/>
</dbReference>
<dbReference type="KEGG" id="dsf:UWK_02970"/>
<evidence type="ECO:0008006" key="3">
    <source>
        <dbReference type="Google" id="ProtNLM"/>
    </source>
</evidence>
<sequence length="215" mass="24216">MTNLKLFFFIFPMKTIQIISLFLLGTLLLNCSSSRLLSSTSDPSFKKTAIEPVLVVGVSEDETKRRIYEDTFTDSFIATDSNAIASYTLSKEGIEPDEAALREVIKKSGAKTILITHLVSADEKDFHQPDNLTIGTKSYSSGLYGYYPFIYQSVYSAGSYNSTTKVTLETSLYDIETEKLIWTARSQSIDPVMTRKYYQQLIDLFISDLKAKNLL</sequence>
<gene>
    <name evidence="1" type="ordered locus">UWK_02970</name>
</gene>